<dbReference type="InterPro" id="IPR001750">
    <property type="entry name" value="ND/Mrp_TM"/>
</dbReference>
<keyword evidence="11" id="KW-1185">Reference proteome</keyword>
<gene>
    <name evidence="10" type="ORF">PCC79_06220</name>
</gene>
<feature type="transmembrane region" description="Helical" evidence="8">
    <location>
        <begin position="130"/>
        <end position="147"/>
    </location>
</feature>
<evidence type="ECO:0000259" key="9">
    <source>
        <dbReference type="Pfam" id="PF00361"/>
    </source>
</evidence>
<dbReference type="InterPro" id="IPR050586">
    <property type="entry name" value="CPA3_Na-H_Antiporter_D"/>
</dbReference>
<dbReference type="Pfam" id="PF00361">
    <property type="entry name" value="Proton_antipo_M"/>
    <property type="match status" value="1"/>
</dbReference>
<name>A0ABZ3CAH3_9ACTN</name>
<evidence type="ECO:0000256" key="1">
    <source>
        <dbReference type="ARBA" id="ARBA00004651"/>
    </source>
</evidence>
<feature type="transmembrane region" description="Helical" evidence="8">
    <location>
        <begin position="294"/>
        <end position="315"/>
    </location>
</feature>
<keyword evidence="6 8" id="KW-0472">Membrane</keyword>
<feature type="transmembrane region" description="Helical" evidence="8">
    <location>
        <begin position="262"/>
        <end position="282"/>
    </location>
</feature>
<reference evidence="10 11" key="1">
    <citation type="journal article" date="2023" name="Environ Microbiome">
        <title>A coral-associated actinobacterium mitigates coral bleaching under heat stress.</title>
        <authorList>
            <person name="Li J."/>
            <person name="Zou Y."/>
            <person name="Li Q."/>
            <person name="Zhang J."/>
            <person name="Bourne D.G."/>
            <person name="Lyu Y."/>
            <person name="Liu C."/>
            <person name="Zhang S."/>
        </authorList>
    </citation>
    <scope>NUCLEOTIDE SEQUENCE [LARGE SCALE GENOMIC DNA]</scope>
    <source>
        <strain evidence="10 11">SCSIO 13291</strain>
    </source>
</reference>
<evidence type="ECO:0000256" key="2">
    <source>
        <dbReference type="ARBA" id="ARBA00005346"/>
    </source>
</evidence>
<feature type="transmembrane region" description="Helical" evidence="8">
    <location>
        <begin position="106"/>
        <end position="124"/>
    </location>
</feature>
<evidence type="ECO:0000256" key="8">
    <source>
        <dbReference type="SAM" id="Phobius"/>
    </source>
</evidence>
<feature type="domain" description="NADH:quinone oxidoreductase/Mrp antiporter transmembrane" evidence="9">
    <location>
        <begin position="125"/>
        <end position="406"/>
    </location>
</feature>
<proteinExistence type="inferred from homology"/>
<dbReference type="PANTHER" id="PTHR42703:SF1">
    <property type="entry name" value="NA(+)_H(+) ANTIPORTER SUBUNIT D1"/>
    <property type="match status" value="1"/>
</dbReference>
<protein>
    <submittedName>
        <fullName evidence="10">Monovalent cation/H+ antiporter subunit D family protein</fullName>
    </submittedName>
</protein>
<feature type="transmembrane region" description="Helical" evidence="8">
    <location>
        <begin position="465"/>
        <end position="485"/>
    </location>
</feature>
<evidence type="ECO:0000256" key="3">
    <source>
        <dbReference type="ARBA" id="ARBA00022475"/>
    </source>
</evidence>
<evidence type="ECO:0000256" key="6">
    <source>
        <dbReference type="ARBA" id="ARBA00023136"/>
    </source>
</evidence>
<keyword evidence="3" id="KW-1003">Cell membrane</keyword>
<feature type="transmembrane region" description="Helical" evidence="8">
    <location>
        <begin position="159"/>
        <end position="182"/>
    </location>
</feature>
<dbReference type="Proteomes" id="UP001434337">
    <property type="component" value="Chromosome"/>
</dbReference>
<comment type="subcellular location">
    <subcellularLocation>
        <location evidence="1">Cell membrane</location>
        <topology evidence="1">Multi-pass membrane protein</topology>
    </subcellularLocation>
    <subcellularLocation>
        <location evidence="7">Membrane</location>
        <topology evidence="7">Multi-pass membrane protein</topology>
    </subcellularLocation>
</comment>
<feature type="transmembrane region" description="Helical" evidence="8">
    <location>
        <begin position="30"/>
        <end position="49"/>
    </location>
</feature>
<evidence type="ECO:0000256" key="4">
    <source>
        <dbReference type="ARBA" id="ARBA00022692"/>
    </source>
</evidence>
<accession>A0ABZ3CAH3</accession>
<dbReference type="EMBL" id="CP115965">
    <property type="protein sequence ID" value="WZW99787.1"/>
    <property type="molecule type" value="Genomic_DNA"/>
</dbReference>
<organism evidence="10 11">
    <name type="scientific">Propioniciclava soli</name>
    <dbReference type="NCBI Taxonomy" id="2775081"/>
    <lineage>
        <taxon>Bacteria</taxon>
        <taxon>Bacillati</taxon>
        <taxon>Actinomycetota</taxon>
        <taxon>Actinomycetes</taxon>
        <taxon>Propionibacteriales</taxon>
        <taxon>Propionibacteriaceae</taxon>
        <taxon>Propioniciclava</taxon>
    </lineage>
</organism>
<sequence length="504" mass="52030">MNPALLPLFVAVPLLVSGLLVVIRHRLVDRVAMVGTPLVSAVAAGALFVHHAAEPVVAHNVGAFVPGVAIPFVSDAASALMLVLTGLMAAAAAWYLTLTGEDRYRFVPPLVVMLIAGVNGALLTGDLFNLFVFVEVMLLPSYVLLAVTGTWRRLGVGRVYILVNLLTSTFLLLGVGFVYAVAGTVNLAVLQGAAAQDPRLGLAIGMVLLALAVKAGVFPVHGWLPSAYPATSAGIMALFSGLHTKVALYAIFRIVATTYGEVVPWVGVLLAVVIATMLVGAVSTAGVGRLRSAIAFQMVSGIGHILIALVVFSAASLGAGLFYLAHHVITVGGLLLLTGAIEQTYGSGRYDRLSGLMRRDRVVAVGFALGLFSLVGLPPTSGLWGKVGLMRAAAEADAGVAAALIGAVILASIASLMALTRLWREVFWGAPMDSYSPDDPEFGRAPRTALPDGVRVPLGLAAPGLALIAVSVALFVFAGVFYPVAADAGVALADATAYAEAVLR</sequence>
<feature type="transmembrane region" description="Helical" evidence="8">
    <location>
        <begin position="236"/>
        <end position="256"/>
    </location>
</feature>
<keyword evidence="4 7" id="KW-0812">Transmembrane</keyword>
<evidence type="ECO:0000313" key="11">
    <source>
        <dbReference type="Proteomes" id="UP001434337"/>
    </source>
</evidence>
<dbReference type="PANTHER" id="PTHR42703">
    <property type="entry name" value="NADH DEHYDROGENASE"/>
    <property type="match status" value="1"/>
</dbReference>
<feature type="transmembrane region" description="Helical" evidence="8">
    <location>
        <begin position="362"/>
        <end position="380"/>
    </location>
</feature>
<feature type="transmembrane region" description="Helical" evidence="8">
    <location>
        <begin position="6"/>
        <end position="23"/>
    </location>
</feature>
<feature type="transmembrane region" description="Helical" evidence="8">
    <location>
        <begin position="400"/>
        <end position="419"/>
    </location>
</feature>
<feature type="transmembrane region" description="Helical" evidence="8">
    <location>
        <begin position="321"/>
        <end position="341"/>
    </location>
</feature>
<evidence type="ECO:0000313" key="10">
    <source>
        <dbReference type="EMBL" id="WZW99787.1"/>
    </source>
</evidence>
<feature type="transmembrane region" description="Helical" evidence="8">
    <location>
        <begin position="69"/>
        <end position="94"/>
    </location>
</feature>
<keyword evidence="5 8" id="KW-1133">Transmembrane helix</keyword>
<evidence type="ECO:0000256" key="5">
    <source>
        <dbReference type="ARBA" id="ARBA00022989"/>
    </source>
</evidence>
<evidence type="ECO:0000256" key="7">
    <source>
        <dbReference type="RuleBase" id="RU000320"/>
    </source>
</evidence>
<feature type="transmembrane region" description="Helical" evidence="8">
    <location>
        <begin position="202"/>
        <end position="224"/>
    </location>
</feature>
<dbReference type="RefSeq" id="WP_342373309.1">
    <property type="nucleotide sequence ID" value="NZ_CP115965.1"/>
</dbReference>
<comment type="similarity">
    <text evidence="2">Belongs to the CPA3 antiporters (TC 2.A.63) subunit D family.</text>
</comment>